<dbReference type="InParanoid" id="Q4DYY1"/>
<keyword evidence="1" id="KW-0648">Protein biosynthesis</keyword>
<dbReference type="AlphaFoldDB" id="Q4DYY1"/>
<dbReference type="RefSeq" id="XP_819575.1">
    <property type="nucleotide sequence ID" value="XM_814482.1"/>
</dbReference>
<dbReference type="GeneID" id="3552073"/>
<dbReference type="Proteomes" id="UP000002296">
    <property type="component" value="Unassembled WGS sequence"/>
</dbReference>
<evidence type="ECO:0000256" key="1">
    <source>
        <dbReference type="PROSITE-ProRule" id="PRU00519"/>
    </source>
</evidence>
<accession>Q4DYY1</accession>
<dbReference type="EMBL" id="AAHK01000086">
    <property type="protein sequence ID" value="EAN97724.1"/>
    <property type="molecule type" value="Genomic_DNA"/>
</dbReference>
<dbReference type="GO" id="GO:0005737">
    <property type="term" value="C:cytoplasm"/>
    <property type="evidence" value="ECO:0007669"/>
    <property type="project" value="TreeGrafter"/>
</dbReference>
<dbReference type="Gene3D" id="3.30.70.1010">
    <property type="entry name" value="Translation elongation factor EF1B, gamma chain, conserved domain"/>
    <property type="match status" value="1"/>
</dbReference>
<comment type="caution">
    <text evidence="3">The sequence shown here is derived from an EMBL/GenBank/DDBJ whole genome shotgun (WGS) entry which is preliminary data.</text>
</comment>
<name>Q4DYY1_TRYCC</name>
<dbReference type="InterPro" id="IPR036433">
    <property type="entry name" value="EF1B_G_C_sf"/>
</dbReference>
<dbReference type="SUPFAM" id="SSF89942">
    <property type="entry name" value="eEF1-gamma domain"/>
    <property type="match status" value="1"/>
</dbReference>
<organism evidence="3 4">
    <name type="scientific">Trypanosoma cruzi (strain CL Brener)</name>
    <dbReference type="NCBI Taxonomy" id="353153"/>
    <lineage>
        <taxon>Eukaryota</taxon>
        <taxon>Discoba</taxon>
        <taxon>Euglenozoa</taxon>
        <taxon>Kinetoplastea</taxon>
        <taxon>Metakinetoplastina</taxon>
        <taxon>Trypanosomatida</taxon>
        <taxon>Trypanosomatidae</taxon>
        <taxon>Trypanosoma</taxon>
        <taxon>Schizotrypanum</taxon>
    </lineage>
</organism>
<dbReference type="Pfam" id="PF00647">
    <property type="entry name" value="EF1G"/>
    <property type="match status" value="1"/>
</dbReference>
<evidence type="ECO:0000259" key="2">
    <source>
        <dbReference type="PROSITE" id="PS50040"/>
    </source>
</evidence>
<evidence type="ECO:0000313" key="3">
    <source>
        <dbReference type="EMBL" id="EAN97724.1"/>
    </source>
</evidence>
<proteinExistence type="predicted"/>
<sequence length="135" mass="15588">MTVAVLSAHIHTHFLVSLWELDALKVDYSHTDTRTVAAPYFFQHCDAAGHTTLWCHKKYKDNKLQCMTASLIRVWLQRMEHVRQYALGVALMIVEERRHDIVVLFVLRGRGMPAIVRTRSCLTEGRWTLRLSGNA</sequence>
<dbReference type="eggNOG" id="KOG0867">
    <property type="taxonomic scope" value="Eukaryota"/>
</dbReference>
<dbReference type="STRING" id="353153.Q4DYY1"/>
<evidence type="ECO:0000313" key="4">
    <source>
        <dbReference type="Proteomes" id="UP000002296"/>
    </source>
</evidence>
<feature type="domain" description="EF-1-gamma C-terminal" evidence="2">
    <location>
        <begin position="11"/>
        <end position="135"/>
    </location>
</feature>
<dbReference type="InterPro" id="IPR050802">
    <property type="entry name" value="EF-GSTs"/>
</dbReference>
<dbReference type="PROSITE" id="PS50040">
    <property type="entry name" value="EF1G_C"/>
    <property type="match status" value="1"/>
</dbReference>
<dbReference type="GO" id="GO:0003746">
    <property type="term" value="F:translation elongation factor activity"/>
    <property type="evidence" value="ECO:0007669"/>
    <property type="project" value="UniProtKB-UniRule"/>
</dbReference>
<reference evidence="3 4" key="1">
    <citation type="journal article" date="2005" name="Science">
        <title>The genome sequence of Trypanosoma cruzi, etiologic agent of Chagas disease.</title>
        <authorList>
            <person name="El-Sayed N.M."/>
            <person name="Myler P.J."/>
            <person name="Bartholomeu D.C."/>
            <person name="Nilsson D."/>
            <person name="Aggarwal G."/>
            <person name="Tran A.N."/>
            <person name="Ghedin E."/>
            <person name="Worthey E.A."/>
            <person name="Delcher A.L."/>
            <person name="Blandin G."/>
            <person name="Westenberger S.J."/>
            <person name="Caler E."/>
            <person name="Cerqueira G.C."/>
            <person name="Branche C."/>
            <person name="Haas B."/>
            <person name="Anupama A."/>
            <person name="Arner E."/>
            <person name="Aslund L."/>
            <person name="Attipoe P."/>
            <person name="Bontempi E."/>
            <person name="Bringaud F."/>
            <person name="Burton P."/>
            <person name="Cadag E."/>
            <person name="Campbell D.A."/>
            <person name="Carrington M."/>
            <person name="Crabtree J."/>
            <person name="Darban H."/>
            <person name="da Silveira J.F."/>
            <person name="de Jong P."/>
            <person name="Edwards K."/>
            <person name="Englund P.T."/>
            <person name="Fazelina G."/>
            <person name="Feldblyum T."/>
            <person name="Ferella M."/>
            <person name="Frasch A.C."/>
            <person name="Gull K."/>
            <person name="Horn D."/>
            <person name="Hou L."/>
            <person name="Huang Y."/>
            <person name="Kindlund E."/>
            <person name="Klingbeil M."/>
            <person name="Kluge S."/>
            <person name="Koo H."/>
            <person name="Lacerda D."/>
            <person name="Levin M.J."/>
            <person name="Lorenzi H."/>
            <person name="Louie T."/>
            <person name="Machado C.R."/>
            <person name="McCulloch R."/>
            <person name="McKenna A."/>
            <person name="Mizuno Y."/>
            <person name="Mottram J.C."/>
            <person name="Nelson S."/>
            <person name="Ochaya S."/>
            <person name="Osoegawa K."/>
            <person name="Pai G."/>
            <person name="Parsons M."/>
            <person name="Pentony M."/>
            <person name="Pettersson U."/>
            <person name="Pop M."/>
            <person name="Ramirez J.L."/>
            <person name="Rinta J."/>
            <person name="Robertson L."/>
            <person name="Salzberg S.L."/>
            <person name="Sanchez D.O."/>
            <person name="Seyler A."/>
            <person name="Sharma R."/>
            <person name="Shetty J."/>
            <person name="Simpson A.J."/>
            <person name="Sisk E."/>
            <person name="Tammi M.T."/>
            <person name="Tarleton R."/>
            <person name="Teixeira S."/>
            <person name="Van Aken S."/>
            <person name="Vogt C."/>
            <person name="Ward P.N."/>
            <person name="Wickstead B."/>
            <person name="Wortman J."/>
            <person name="White O."/>
            <person name="Fraser C.M."/>
            <person name="Stuart K.D."/>
            <person name="Andersson B."/>
        </authorList>
    </citation>
    <scope>NUCLEOTIDE SEQUENCE [LARGE SCALE GENOMIC DNA]</scope>
    <source>
        <strain evidence="3 4">CL Brener</strain>
    </source>
</reference>
<dbReference type="PANTHER" id="PTHR43986">
    <property type="entry name" value="ELONGATION FACTOR 1-GAMMA"/>
    <property type="match status" value="1"/>
</dbReference>
<protein>
    <submittedName>
        <fullName evidence="3">Elongation factor 1-gamma (EF-1-gamma), putative</fullName>
    </submittedName>
</protein>
<keyword evidence="4" id="KW-1185">Reference proteome</keyword>
<dbReference type="InterPro" id="IPR001662">
    <property type="entry name" value="EF1B_G_C"/>
</dbReference>
<dbReference type="PANTHER" id="PTHR43986:SF9">
    <property type="entry name" value="FACTOR 1 GAMMA, PUTATIVE-RELATED"/>
    <property type="match status" value="1"/>
</dbReference>
<dbReference type="SMR" id="Q4DYY1"/>
<keyword evidence="1 3" id="KW-0251">Elongation factor</keyword>
<dbReference type="PaxDb" id="353153-Q4DYY1"/>
<dbReference type="SMART" id="SM01183">
    <property type="entry name" value="EF1G"/>
    <property type="match status" value="1"/>
</dbReference>
<dbReference type="GO" id="GO:0005634">
    <property type="term" value="C:nucleus"/>
    <property type="evidence" value="ECO:0007669"/>
    <property type="project" value="TreeGrafter"/>
</dbReference>
<gene>
    <name evidence="3" type="ORF">Tc00.1047053507237.110</name>
</gene>
<dbReference type="KEGG" id="tcr:507237.110"/>